<evidence type="ECO:0000256" key="6">
    <source>
        <dbReference type="ARBA" id="ARBA00023136"/>
    </source>
</evidence>
<evidence type="ECO:0000256" key="1">
    <source>
        <dbReference type="ARBA" id="ARBA00004202"/>
    </source>
</evidence>
<feature type="region of interest" description="Disordered" evidence="7">
    <location>
        <begin position="1"/>
        <end position="22"/>
    </location>
</feature>
<dbReference type="EC" id="2.7.8.14" evidence="8"/>
<evidence type="ECO:0000313" key="9">
    <source>
        <dbReference type="Proteomes" id="UP000530850"/>
    </source>
</evidence>
<dbReference type="EMBL" id="JACHYA010000002">
    <property type="protein sequence ID" value="MBB3171202.1"/>
    <property type="molecule type" value="Genomic_DNA"/>
</dbReference>
<dbReference type="Pfam" id="PF04464">
    <property type="entry name" value="Glyphos_transf"/>
    <property type="match status" value="1"/>
</dbReference>
<dbReference type="GO" id="GO:0005886">
    <property type="term" value="C:plasma membrane"/>
    <property type="evidence" value="ECO:0007669"/>
    <property type="project" value="UniProtKB-SubCell"/>
</dbReference>
<reference evidence="8 9" key="1">
    <citation type="submission" date="2020-08" db="EMBL/GenBank/DDBJ databases">
        <title>Sequencing the genomes of 1000 actinobacteria strains.</title>
        <authorList>
            <person name="Klenk H.-P."/>
        </authorList>
    </citation>
    <scope>NUCLEOTIDE SEQUENCE [LARGE SCALE GENOMIC DNA]</scope>
    <source>
        <strain evidence="8 9">DSM 22242</strain>
    </source>
</reference>
<keyword evidence="5" id="KW-0777">Teichoic acid biosynthesis</keyword>
<dbReference type="InterPro" id="IPR043149">
    <property type="entry name" value="TagF_N"/>
</dbReference>
<evidence type="ECO:0000256" key="7">
    <source>
        <dbReference type="SAM" id="MobiDB-lite"/>
    </source>
</evidence>
<accession>A0A7W5D1K8</accession>
<comment type="similarity">
    <text evidence="2">Belongs to the CDP-glycerol glycerophosphotransferase family.</text>
</comment>
<dbReference type="InterPro" id="IPR007554">
    <property type="entry name" value="Glycerophosphate_synth"/>
</dbReference>
<dbReference type="Gene3D" id="3.40.50.12580">
    <property type="match status" value="1"/>
</dbReference>
<evidence type="ECO:0000256" key="3">
    <source>
        <dbReference type="ARBA" id="ARBA00022475"/>
    </source>
</evidence>
<comment type="caution">
    <text evidence="8">The sequence shown here is derived from an EMBL/GenBank/DDBJ whole genome shotgun (WGS) entry which is preliminary data.</text>
</comment>
<dbReference type="GO" id="GO:0019350">
    <property type="term" value="P:teichoic acid biosynthetic process"/>
    <property type="evidence" value="ECO:0007669"/>
    <property type="project" value="UniProtKB-KW"/>
</dbReference>
<keyword evidence="3" id="KW-1003">Cell membrane</keyword>
<dbReference type="GO" id="GO:0047356">
    <property type="term" value="F:CDP-ribitol ribitolphosphotransferase activity"/>
    <property type="evidence" value="ECO:0007669"/>
    <property type="project" value="UniProtKB-EC"/>
</dbReference>
<dbReference type="SUPFAM" id="SSF53756">
    <property type="entry name" value="UDP-Glycosyltransferase/glycogen phosphorylase"/>
    <property type="match status" value="1"/>
</dbReference>
<dbReference type="Proteomes" id="UP000530850">
    <property type="component" value="Unassembled WGS sequence"/>
</dbReference>
<dbReference type="GO" id="GO:0047355">
    <property type="term" value="F:CDP-glycerol glycerophosphotransferase activity"/>
    <property type="evidence" value="ECO:0007669"/>
    <property type="project" value="InterPro"/>
</dbReference>
<organism evidence="8 9">
    <name type="scientific">Parvibacter caecicola</name>
    <dbReference type="NCBI Taxonomy" id="747645"/>
    <lineage>
        <taxon>Bacteria</taxon>
        <taxon>Bacillati</taxon>
        <taxon>Actinomycetota</taxon>
        <taxon>Coriobacteriia</taxon>
        <taxon>Coriobacteriales</taxon>
        <taxon>Coriobacteriaceae</taxon>
        <taxon>Parvibacter</taxon>
    </lineage>
</organism>
<dbReference type="AlphaFoldDB" id="A0A7W5D1K8"/>
<name>A0A7W5D1K8_9ACTN</name>
<dbReference type="PANTHER" id="PTHR37316">
    <property type="entry name" value="TEICHOIC ACID GLYCEROL-PHOSPHATE PRIMASE"/>
    <property type="match status" value="1"/>
</dbReference>
<dbReference type="RefSeq" id="WP_123185076.1">
    <property type="nucleotide sequence ID" value="NZ_JACHYA010000002.1"/>
</dbReference>
<comment type="subcellular location">
    <subcellularLocation>
        <location evidence="1">Cell membrane</location>
        <topology evidence="1">Peripheral membrane protein</topology>
    </subcellularLocation>
</comment>
<proteinExistence type="inferred from homology"/>
<evidence type="ECO:0000256" key="2">
    <source>
        <dbReference type="ARBA" id="ARBA00010488"/>
    </source>
</evidence>
<protein>
    <submittedName>
        <fullName evidence="8">CDP-ribitol ribitolphosphotransferase</fullName>
        <ecNumber evidence="8">2.7.8.14</ecNumber>
    </submittedName>
</protein>
<evidence type="ECO:0000256" key="5">
    <source>
        <dbReference type="ARBA" id="ARBA00022944"/>
    </source>
</evidence>
<gene>
    <name evidence="8" type="ORF">FHR31_001014</name>
</gene>
<dbReference type="PANTHER" id="PTHR37316:SF2">
    <property type="entry name" value="TEICHOIC ACID RIBITOL-PHOSPHATE POLYMERASE TARK"/>
    <property type="match status" value="1"/>
</dbReference>
<dbReference type="Gene3D" id="3.40.50.11820">
    <property type="match status" value="1"/>
</dbReference>
<keyword evidence="6" id="KW-0472">Membrane</keyword>
<dbReference type="InterPro" id="IPR051612">
    <property type="entry name" value="Teichoic_Acid_Biosynth"/>
</dbReference>
<dbReference type="InterPro" id="IPR043148">
    <property type="entry name" value="TagF_C"/>
</dbReference>
<evidence type="ECO:0000256" key="4">
    <source>
        <dbReference type="ARBA" id="ARBA00022679"/>
    </source>
</evidence>
<evidence type="ECO:0000313" key="8">
    <source>
        <dbReference type="EMBL" id="MBB3171202.1"/>
    </source>
</evidence>
<dbReference type="GeneID" id="93356372"/>
<keyword evidence="4 8" id="KW-0808">Transferase</keyword>
<sequence>MQISQQDPTVMPAPKPFSEVPATERPMSPAVIEDIVWHRTHMLLVLANADGVQPVLFCNKRQLVRPLAAGTVEGFRENVPEGRVAYKINFANGEERGLLPSGIWQLDEAEQLAQLRVGPKVMSKLEDLNRSFYFGKGEMYAVQFAVPQDDALPPRLELRVEYFKKNPKPGMAFSKKKLVFGAMNALYHVFRTSAKKDGKHVLFMSENNERMMGNLAAINQRLKERGLEGQFTVEYSFRNIFKQEGAAKVADTVSVLKKMARADFIFVEDYTPILNSINFPPEVEITQVWHAGYGFKLVGFGRFGISGSPNPYAAGHRKYTHALVGNSHLREIYAEVFGIPESCMLPTGMPRLEHFLDDDVRAAAEREFEEKFPQAAGKHVVLFAPTYRGKDQKSAHYQFDQLDFDVLAQFCYDTNSVVLFKMHRFIEEPVPIPGQYADVMMDASGGDVNRLYYKTDVLVTDYSSCFYDYLLLGRPVVFFPYDLDYYAATRGIHRPVADVAPGAVCMNSHELVRRLTEMVLHPETQQLSPMLVDRNSEGEKLASDRVIDYLLLGDKSAMD</sequence>